<protein>
    <recommendedName>
        <fullName evidence="2">Peptidase M20 domain-containing protein 2</fullName>
    </recommendedName>
</protein>
<proteinExistence type="inferred from homology"/>
<dbReference type="EMBL" id="CP039690">
    <property type="protein sequence ID" value="QCI68347.1"/>
    <property type="molecule type" value="Genomic_DNA"/>
</dbReference>
<dbReference type="Gene3D" id="3.30.70.360">
    <property type="match status" value="1"/>
</dbReference>
<dbReference type="GO" id="GO:0016805">
    <property type="term" value="F:dipeptidase activity"/>
    <property type="evidence" value="ECO:0007669"/>
    <property type="project" value="InterPro"/>
</dbReference>
<dbReference type="GO" id="GO:0005737">
    <property type="term" value="C:cytoplasm"/>
    <property type="evidence" value="ECO:0007669"/>
    <property type="project" value="TreeGrafter"/>
</dbReference>
<comment type="similarity">
    <text evidence="2">Belongs to the peptidase M20A family.</text>
</comment>
<dbReference type="PANTHER" id="PTHR30575">
    <property type="entry name" value="PEPTIDASE M20"/>
    <property type="match status" value="1"/>
</dbReference>
<gene>
    <name evidence="4" type="ORF">E8M01_31445</name>
</gene>
<dbReference type="NCBIfam" id="TIGR01891">
    <property type="entry name" value="amidohydrolases"/>
    <property type="match status" value="1"/>
</dbReference>
<dbReference type="InterPro" id="IPR052030">
    <property type="entry name" value="Peptidase_M20/M20A_hydrolases"/>
</dbReference>
<dbReference type="Gene3D" id="3.40.630.10">
    <property type="entry name" value="Zn peptidases"/>
    <property type="match status" value="1"/>
</dbReference>
<dbReference type="Proteomes" id="UP000298781">
    <property type="component" value="Chromosome"/>
</dbReference>
<dbReference type="InterPro" id="IPR036264">
    <property type="entry name" value="Bact_exopeptidase_dim_dom"/>
</dbReference>
<dbReference type="GO" id="GO:0046657">
    <property type="term" value="P:folic acid catabolic process"/>
    <property type="evidence" value="ECO:0007669"/>
    <property type="project" value="TreeGrafter"/>
</dbReference>
<sequence length="418" mass="44148">MGAKPRAICHPAACPSRPPINKPPGGRPMSDLEMLKRQACERVDAVADRLIAVSREIHANPELAFQEHRACALLASIAEAAGMAVERRAYGLQTAFAAEFGNGEGPVIAVLSEYDALPGIGHGCGHNIIAATGLGAALALKGMPAGLPGKVRYIGTPAEERGCGKEIMARNGAFDGLDAAMMVHPAWVNAKAFRTLCLGEVHVDYIGQSGHAALAPEQARNALDAVVMSYQAIANLRQHLKRGEHVHGVITDGGDVPNVFTVSTRAHYFARAATIEDLAVLKRRVDACLQAGATATGCEARIAWSDADYQQMKVNLPLADAFEANASRLGREFTDYLQLPIGGADMGNVSQRVPVLHALISCAPADVIIHTPEFTRWAGSEQGDRAVVDGAKALAMTAIDMLVDGAFRSRVATAQATL</sequence>
<accession>A0A4D7BKT1</accession>
<dbReference type="InterPro" id="IPR017144">
    <property type="entry name" value="Xaa-Arg_dipeptidase"/>
</dbReference>
<dbReference type="Pfam" id="PF01546">
    <property type="entry name" value="Peptidase_M20"/>
    <property type="match status" value="1"/>
</dbReference>
<dbReference type="FunFam" id="3.30.70.360:FF:000004">
    <property type="entry name" value="Peptidase M20 domain-containing protein 2"/>
    <property type="match status" value="1"/>
</dbReference>
<dbReference type="SUPFAM" id="SSF55031">
    <property type="entry name" value="Bacterial exopeptidase dimerisation domain"/>
    <property type="match status" value="1"/>
</dbReference>
<dbReference type="Pfam" id="PF07687">
    <property type="entry name" value="M20_dimer"/>
    <property type="match status" value="1"/>
</dbReference>
<dbReference type="OrthoDB" id="9781032at2"/>
<dbReference type="AlphaFoldDB" id="A0A4D7BKT1"/>
<evidence type="ECO:0000313" key="5">
    <source>
        <dbReference type="Proteomes" id="UP000298781"/>
    </source>
</evidence>
<keyword evidence="1" id="KW-0378">Hydrolase</keyword>
<reference evidence="4 5" key="1">
    <citation type="submission" date="2019-04" db="EMBL/GenBank/DDBJ databases">
        <title>Phreatobacter aquaticus sp. nov.</title>
        <authorList>
            <person name="Choi A."/>
        </authorList>
    </citation>
    <scope>NUCLEOTIDE SEQUENCE [LARGE SCALE GENOMIC DNA]</scope>
    <source>
        <strain evidence="4 5">KCTC 52518</strain>
    </source>
</reference>
<feature type="domain" description="Peptidase M20 dimerisation" evidence="3">
    <location>
        <begin position="200"/>
        <end position="291"/>
    </location>
</feature>
<dbReference type="PIRSF" id="PIRSF037226">
    <property type="entry name" value="Amidohydrolase_ACY1L2_prd"/>
    <property type="match status" value="1"/>
</dbReference>
<dbReference type="InterPro" id="IPR017439">
    <property type="entry name" value="Amidohydrolase"/>
</dbReference>
<evidence type="ECO:0000256" key="1">
    <source>
        <dbReference type="ARBA" id="ARBA00022801"/>
    </source>
</evidence>
<dbReference type="CDD" id="cd05672">
    <property type="entry name" value="M20_ACY1L2-like"/>
    <property type="match status" value="1"/>
</dbReference>
<name>A0A4D7BKT1_9HYPH</name>
<evidence type="ECO:0000259" key="3">
    <source>
        <dbReference type="Pfam" id="PF07687"/>
    </source>
</evidence>
<dbReference type="KEGG" id="pstg:E8M01_31445"/>
<dbReference type="GO" id="GO:0071713">
    <property type="term" value="F:para-aminobenzoyl-glutamate hydrolase activity"/>
    <property type="evidence" value="ECO:0007669"/>
    <property type="project" value="TreeGrafter"/>
</dbReference>
<dbReference type="PANTHER" id="PTHR30575:SF0">
    <property type="entry name" value="XAA-ARG DIPEPTIDASE"/>
    <property type="match status" value="1"/>
</dbReference>
<dbReference type="InterPro" id="IPR011650">
    <property type="entry name" value="Peptidase_M20_dimer"/>
</dbReference>
<dbReference type="SUPFAM" id="SSF53187">
    <property type="entry name" value="Zn-dependent exopeptidases"/>
    <property type="match status" value="1"/>
</dbReference>
<evidence type="ECO:0000256" key="2">
    <source>
        <dbReference type="PIRNR" id="PIRNR037226"/>
    </source>
</evidence>
<dbReference type="InterPro" id="IPR002933">
    <property type="entry name" value="Peptidase_M20"/>
</dbReference>
<evidence type="ECO:0000313" key="4">
    <source>
        <dbReference type="EMBL" id="QCI68347.1"/>
    </source>
</evidence>
<organism evidence="4 5">
    <name type="scientific">Phreatobacter stygius</name>
    <dbReference type="NCBI Taxonomy" id="1940610"/>
    <lineage>
        <taxon>Bacteria</taxon>
        <taxon>Pseudomonadati</taxon>
        <taxon>Pseudomonadota</taxon>
        <taxon>Alphaproteobacteria</taxon>
        <taxon>Hyphomicrobiales</taxon>
        <taxon>Phreatobacteraceae</taxon>
        <taxon>Phreatobacter</taxon>
    </lineage>
</organism>
<keyword evidence="5" id="KW-1185">Reference proteome</keyword>